<gene>
    <name evidence="2" type="ORF">SEVIR_9G285800v2</name>
</gene>
<dbReference type="Gramene" id="TKV94315">
    <property type="protein sequence ID" value="TKV94315"/>
    <property type="gene ID" value="SEVIR_9G285800v2"/>
</dbReference>
<feature type="region of interest" description="Disordered" evidence="1">
    <location>
        <begin position="93"/>
        <end position="154"/>
    </location>
</feature>
<evidence type="ECO:0000313" key="3">
    <source>
        <dbReference type="Proteomes" id="UP000298652"/>
    </source>
</evidence>
<dbReference type="Proteomes" id="UP000298652">
    <property type="component" value="Chromosome 9"/>
</dbReference>
<evidence type="ECO:0000256" key="1">
    <source>
        <dbReference type="SAM" id="MobiDB-lite"/>
    </source>
</evidence>
<dbReference type="EMBL" id="CM016560">
    <property type="protein sequence ID" value="TKV94312.1"/>
    <property type="molecule type" value="Genomic_DNA"/>
</dbReference>
<dbReference type="Gramene" id="TKV94314">
    <property type="protein sequence ID" value="TKV94314"/>
    <property type="gene ID" value="SEVIR_9G285800v2"/>
</dbReference>
<dbReference type="EMBL" id="CM016560">
    <property type="protein sequence ID" value="TKV94315.1"/>
    <property type="molecule type" value="Genomic_DNA"/>
</dbReference>
<protein>
    <submittedName>
        <fullName evidence="2">Uncharacterized protein</fullName>
    </submittedName>
</protein>
<dbReference type="AlphaFoldDB" id="A0A4U6T1A7"/>
<dbReference type="EMBL" id="CM016560">
    <property type="protein sequence ID" value="TKV94314.1"/>
    <property type="molecule type" value="Genomic_DNA"/>
</dbReference>
<evidence type="ECO:0000313" key="2">
    <source>
        <dbReference type="EMBL" id="TKV94313.1"/>
    </source>
</evidence>
<dbReference type="GO" id="GO:0016747">
    <property type="term" value="F:acyltransferase activity, transferring groups other than amino-acyl groups"/>
    <property type="evidence" value="ECO:0007669"/>
    <property type="project" value="UniProtKB-ARBA"/>
</dbReference>
<organism evidence="2 3">
    <name type="scientific">Setaria viridis</name>
    <name type="common">Green bristlegrass</name>
    <name type="synonym">Setaria italica subsp. viridis</name>
    <dbReference type="NCBI Taxonomy" id="4556"/>
    <lineage>
        <taxon>Eukaryota</taxon>
        <taxon>Viridiplantae</taxon>
        <taxon>Streptophyta</taxon>
        <taxon>Embryophyta</taxon>
        <taxon>Tracheophyta</taxon>
        <taxon>Spermatophyta</taxon>
        <taxon>Magnoliopsida</taxon>
        <taxon>Liliopsida</taxon>
        <taxon>Poales</taxon>
        <taxon>Poaceae</taxon>
        <taxon>PACMAD clade</taxon>
        <taxon>Panicoideae</taxon>
        <taxon>Panicodae</taxon>
        <taxon>Paniceae</taxon>
        <taxon>Cenchrinae</taxon>
        <taxon>Setaria</taxon>
    </lineage>
</organism>
<name>A0A4U6T1A7_SETVI</name>
<proteinExistence type="predicted"/>
<accession>A0A4U6T1A7</accession>
<dbReference type="Gramene" id="TKV94312">
    <property type="protein sequence ID" value="TKV94312"/>
    <property type="gene ID" value="SEVIR_9G285800v2"/>
</dbReference>
<dbReference type="EMBL" id="CM016560">
    <property type="protein sequence ID" value="TKV94313.1"/>
    <property type="molecule type" value="Genomic_DNA"/>
</dbReference>
<dbReference type="Gramene" id="TKV94313">
    <property type="protein sequence ID" value="TKV94313"/>
    <property type="gene ID" value="SEVIR_9G285800v2"/>
</dbReference>
<feature type="compositionally biased region" description="Polar residues" evidence="1">
    <location>
        <begin position="126"/>
        <end position="136"/>
    </location>
</feature>
<sequence>MPLRPRVSTPRSPSSALAPRPSVPLIADMLVASPLQICERICARPGLAPPDPNLHQAGASAVGAVAHMTAALADALRVFYPLAGRICQDTGGALAVEGDKGPRSSRPRPRSSPSTTSPEMAATRRPSGSCSASCPTPTRAWRFPRSSDKESIRDAGNLFDQMPERCSCWWS</sequence>
<reference evidence="2 3" key="1">
    <citation type="submission" date="2019-03" db="EMBL/GenBank/DDBJ databases">
        <title>WGS assembly of Setaria viridis.</title>
        <authorList>
            <person name="Huang P."/>
            <person name="Jenkins J."/>
            <person name="Grimwood J."/>
            <person name="Barry K."/>
            <person name="Healey A."/>
            <person name="Mamidi S."/>
            <person name="Sreedasyam A."/>
            <person name="Shu S."/>
            <person name="Feldman M."/>
            <person name="Wu J."/>
            <person name="Yu Y."/>
            <person name="Chen C."/>
            <person name="Johnson J."/>
            <person name="Rokhsar D."/>
            <person name="Baxter I."/>
            <person name="Schmutz J."/>
            <person name="Brutnell T."/>
            <person name="Kellogg E."/>
        </authorList>
    </citation>
    <scope>NUCLEOTIDE SEQUENCE [LARGE SCALE GENOMIC DNA]</scope>
    <source>
        <strain evidence="3">cv. A10</strain>
    </source>
</reference>
<feature type="region of interest" description="Disordered" evidence="1">
    <location>
        <begin position="1"/>
        <end position="20"/>
    </location>
</feature>
<dbReference type="InterPro" id="IPR023213">
    <property type="entry name" value="CAT-like_dom_sf"/>
</dbReference>
<dbReference type="Gene3D" id="3.30.559.10">
    <property type="entry name" value="Chloramphenicol acetyltransferase-like domain"/>
    <property type="match status" value="1"/>
</dbReference>
<keyword evidence="3" id="KW-1185">Reference proteome</keyword>